<evidence type="ECO:0000313" key="7">
    <source>
        <dbReference type="Proteomes" id="UP000031637"/>
    </source>
</evidence>
<dbReference type="HOGENOM" id="CLU_016890_8_0_4"/>
<dbReference type="PANTHER" id="PTHR30329:SF20">
    <property type="entry name" value="EXPORTED PROTEIN"/>
    <property type="match status" value="1"/>
</dbReference>
<feature type="chain" id="PRO_5004795239" evidence="4">
    <location>
        <begin position="22"/>
        <end position="202"/>
    </location>
</feature>
<dbReference type="PANTHER" id="PTHR30329">
    <property type="entry name" value="STATOR ELEMENT OF FLAGELLAR MOTOR COMPLEX"/>
    <property type="match status" value="1"/>
</dbReference>
<accession>W0SKF2</accession>
<dbReference type="SUPFAM" id="SSF103088">
    <property type="entry name" value="OmpA-like"/>
    <property type="match status" value="1"/>
</dbReference>
<evidence type="ECO:0000256" key="3">
    <source>
        <dbReference type="PROSITE-ProRule" id="PRU00473"/>
    </source>
</evidence>
<keyword evidence="7" id="KW-1185">Reference proteome</keyword>
<dbReference type="Gene3D" id="3.30.1330.60">
    <property type="entry name" value="OmpA-like domain"/>
    <property type="match status" value="1"/>
</dbReference>
<dbReference type="OrthoDB" id="9782229at2"/>
<dbReference type="PRINTS" id="PR01021">
    <property type="entry name" value="OMPADOMAIN"/>
</dbReference>
<feature type="signal peptide" evidence="4">
    <location>
        <begin position="1"/>
        <end position="21"/>
    </location>
</feature>
<evidence type="ECO:0000256" key="2">
    <source>
        <dbReference type="ARBA" id="ARBA00023136"/>
    </source>
</evidence>
<dbReference type="RefSeq" id="WP_041101194.1">
    <property type="nucleotide sequence ID" value="NZ_AP012547.1"/>
</dbReference>
<evidence type="ECO:0000259" key="5">
    <source>
        <dbReference type="PROSITE" id="PS51123"/>
    </source>
</evidence>
<protein>
    <submittedName>
        <fullName evidence="6">OmpA/MotB domain-containing protein</fullName>
    </submittedName>
</protein>
<dbReference type="Proteomes" id="UP000031637">
    <property type="component" value="Chromosome"/>
</dbReference>
<dbReference type="PROSITE" id="PS51123">
    <property type="entry name" value="OMPA_2"/>
    <property type="match status" value="1"/>
</dbReference>
<evidence type="ECO:0000256" key="4">
    <source>
        <dbReference type="SAM" id="SignalP"/>
    </source>
</evidence>
<dbReference type="EMBL" id="AP012547">
    <property type="protein sequence ID" value="BAO31361.1"/>
    <property type="molecule type" value="Genomic_DNA"/>
</dbReference>
<dbReference type="InterPro" id="IPR050330">
    <property type="entry name" value="Bact_OuterMem_StrucFunc"/>
</dbReference>
<dbReference type="AlphaFoldDB" id="W0SKF2"/>
<feature type="domain" description="OmpA-like" evidence="5">
    <location>
        <begin position="88"/>
        <end position="202"/>
    </location>
</feature>
<keyword evidence="2 3" id="KW-0472">Membrane</keyword>
<evidence type="ECO:0000256" key="1">
    <source>
        <dbReference type="ARBA" id="ARBA00004442"/>
    </source>
</evidence>
<dbReference type="InterPro" id="IPR006664">
    <property type="entry name" value="OMP_bac"/>
</dbReference>
<dbReference type="GO" id="GO:0009279">
    <property type="term" value="C:cell outer membrane"/>
    <property type="evidence" value="ECO:0007669"/>
    <property type="project" value="UniProtKB-SubCell"/>
</dbReference>
<dbReference type="KEGG" id="shd:SUTH_03591"/>
<dbReference type="InterPro" id="IPR006665">
    <property type="entry name" value="OmpA-like"/>
</dbReference>
<proteinExistence type="predicted"/>
<name>W0SKF2_9PROT</name>
<dbReference type="CDD" id="cd07185">
    <property type="entry name" value="OmpA_C-like"/>
    <property type="match status" value="1"/>
</dbReference>
<keyword evidence="4" id="KW-0732">Signal</keyword>
<dbReference type="InterPro" id="IPR036737">
    <property type="entry name" value="OmpA-like_sf"/>
</dbReference>
<sequence>MNIPAPCFRAFAAAMTVALLAACGSPREHFSVLPDGDGKTGRMVVTPRQGSPLTLDQANASATVRGGEAAPAKLGVAEIREMYKEALDAQPMAPARFVLYFVEGGDVLTAESQRELENVFAEIKKRPAPDLIVVGHTDRVGSVTDNDRLALRRAEKVRAQLIEQGFLAENISASGRGEREPLVATADEVAEARNRRVEMLVR</sequence>
<organism evidence="6 7">
    <name type="scientific">Sulfuritalea hydrogenivorans sk43H</name>
    <dbReference type="NCBI Taxonomy" id="1223802"/>
    <lineage>
        <taxon>Bacteria</taxon>
        <taxon>Pseudomonadati</taxon>
        <taxon>Pseudomonadota</taxon>
        <taxon>Betaproteobacteria</taxon>
        <taxon>Nitrosomonadales</taxon>
        <taxon>Sterolibacteriaceae</taxon>
        <taxon>Sulfuritalea</taxon>
    </lineage>
</organism>
<gene>
    <name evidence="6" type="ORF">SUTH_03591</name>
</gene>
<dbReference type="Pfam" id="PF00691">
    <property type="entry name" value="OmpA"/>
    <property type="match status" value="1"/>
</dbReference>
<comment type="subcellular location">
    <subcellularLocation>
        <location evidence="1">Cell outer membrane</location>
    </subcellularLocation>
</comment>
<reference evidence="6 7" key="1">
    <citation type="journal article" date="2014" name="Syst. Appl. Microbiol.">
        <title>Complete genomes of freshwater sulfur oxidizers Sulfuricella denitrificans skB26 and Sulfuritalea hydrogenivorans sk43H: genetic insights into the sulfur oxidation pathway of betaproteobacteria.</title>
        <authorList>
            <person name="Watanabe T."/>
            <person name="Kojima H."/>
            <person name="Fukui M."/>
        </authorList>
    </citation>
    <scope>NUCLEOTIDE SEQUENCE [LARGE SCALE GENOMIC DNA]</scope>
    <source>
        <strain evidence="6">DSM22779</strain>
    </source>
</reference>
<evidence type="ECO:0000313" key="6">
    <source>
        <dbReference type="EMBL" id="BAO31361.1"/>
    </source>
</evidence>
<dbReference type="STRING" id="1223802.SUTH_03591"/>